<feature type="compositionally biased region" description="Basic residues" evidence="3">
    <location>
        <begin position="1192"/>
        <end position="1201"/>
    </location>
</feature>
<comment type="caution">
    <text evidence="6">The sequence shown here is derived from an EMBL/GenBank/DDBJ whole genome shotgun (WGS) entry which is preliminary data.</text>
</comment>
<dbReference type="PROSITE" id="PS50009">
    <property type="entry name" value="RASGEF_CAT"/>
    <property type="match status" value="1"/>
</dbReference>
<feature type="region of interest" description="Disordered" evidence="3">
    <location>
        <begin position="698"/>
        <end position="728"/>
    </location>
</feature>
<gene>
    <name evidence="6" type="ORF">P879_00415</name>
</gene>
<dbReference type="PANTHER" id="PTHR23113:SF224">
    <property type="entry name" value="RAP GUANINE NUCLEOTIDE EXCHANGE FACTOR 1"/>
    <property type="match status" value="1"/>
</dbReference>
<name>A0A8T0DTB5_9TREM</name>
<feature type="compositionally biased region" description="Pro residues" evidence="3">
    <location>
        <begin position="752"/>
        <end position="762"/>
    </location>
</feature>
<dbReference type="GO" id="GO:0007265">
    <property type="term" value="P:Ras protein signal transduction"/>
    <property type="evidence" value="ECO:0007669"/>
    <property type="project" value="TreeGrafter"/>
</dbReference>
<dbReference type="Pfam" id="PF00618">
    <property type="entry name" value="RasGEF_N"/>
    <property type="match status" value="1"/>
</dbReference>
<feature type="region of interest" description="Disordered" evidence="3">
    <location>
        <begin position="1192"/>
        <end position="1216"/>
    </location>
</feature>
<reference evidence="6 7" key="1">
    <citation type="submission" date="2019-07" db="EMBL/GenBank/DDBJ databases">
        <title>Annotation for the trematode Paragonimus westermani.</title>
        <authorList>
            <person name="Choi Y.-J."/>
        </authorList>
    </citation>
    <scope>NUCLEOTIDE SEQUENCE [LARGE SCALE GENOMIC DNA]</scope>
    <source>
        <strain evidence="6">180907_Pwestermani</strain>
    </source>
</reference>
<dbReference type="InterPro" id="IPR036964">
    <property type="entry name" value="RASGEF_cat_dom_sf"/>
</dbReference>
<feature type="region of interest" description="Disordered" evidence="3">
    <location>
        <begin position="743"/>
        <end position="763"/>
    </location>
</feature>
<feature type="region of interest" description="Disordered" evidence="3">
    <location>
        <begin position="408"/>
        <end position="486"/>
    </location>
</feature>
<dbReference type="Gene3D" id="1.10.840.10">
    <property type="entry name" value="Ras guanine-nucleotide exchange factors catalytic domain"/>
    <property type="match status" value="1"/>
</dbReference>
<evidence type="ECO:0008006" key="8">
    <source>
        <dbReference type="Google" id="ProtNLM"/>
    </source>
</evidence>
<dbReference type="InterPro" id="IPR008937">
    <property type="entry name" value="Ras-like_GEF"/>
</dbReference>
<dbReference type="GO" id="GO:0005886">
    <property type="term" value="C:plasma membrane"/>
    <property type="evidence" value="ECO:0007669"/>
    <property type="project" value="TreeGrafter"/>
</dbReference>
<evidence type="ECO:0000256" key="2">
    <source>
        <dbReference type="PROSITE-ProRule" id="PRU00168"/>
    </source>
</evidence>
<dbReference type="InterPro" id="IPR023578">
    <property type="entry name" value="Ras_GEF_dom_sf"/>
</dbReference>
<protein>
    <recommendedName>
        <fullName evidence="8">Rap guanine nucleotide exchange factor 1</fullName>
    </recommendedName>
</protein>
<evidence type="ECO:0000259" key="5">
    <source>
        <dbReference type="PROSITE" id="PS50212"/>
    </source>
</evidence>
<dbReference type="InterPro" id="IPR000651">
    <property type="entry name" value="Ras-like_Gua-exchang_fac_N"/>
</dbReference>
<dbReference type="SMART" id="SM00147">
    <property type="entry name" value="RasGEF"/>
    <property type="match status" value="1"/>
</dbReference>
<keyword evidence="7" id="KW-1185">Reference proteome</keyword>
<dbReference type="SMART" id="SM00229">
    <property type="entry name" value="RasGEFN"/>
    <property type="match status" value="1"/>
</dbReference>
<feature type="domain" description="N-terminal Ras-GEF" evidence="5">
    <location>
        <begin position="971"/>
        <end position="1108"/>
    </location>
</feature>
<keyword evidence="1 2" id="KW-0344">Guanine-nucleotide releasing factor</keyword>
<dbReference type="Proteomes" id="UP000699462">
    <property type="component" value="Unassembled WGS sequence"/>
</dbReference>
<dbReference type="PROSITE" id="PS50212">
    <property type="entry name" value="RASGEF_NTER"/>
    <property type="match status" value="1"/>
</dbReference>
<dbReference type="SUPFAM" id="SSF48366">
    <property type="entry name" value="Ras GEF"/>
    <property type="match status" value="1"/>
</dbReference>
<dbReference type="PANTHER" id="PTHR23113">
    <property type="entry name" value="GUANINE NUCLEOTIDE EXCHANGE FACTOR"/>
    <property type="match status" value="1"/>
</dbReference>
<evidence type="ECO:0000259" key="4">
    <source>
        <dbReference type="PROSITE" id="PS50009"/>
    </source>
</evidence>
<feature type="domain" description="Ras-GEF" evidence="4">
    <location>
        <begin position="1242"/>
        <end position="1469"/>
    </location>
</feature>
<dbReference type="EMBL" id="JTDF01001190">
    <property type="protein sequence ID" value="KAF8570364.1"/>
    <property type="molecule type" value="Genomic_DNA"/>
</dbReference>
<evidence type="ECO:0000313" key="7">
    <source>
        <dbReference type="Proteomes" id="UP000699462"/>
    </source>
</evidence>
<feature type="compositionally biased region" description="Polar residues" evidence="3">
    <location>
        <begin position="408"/>
        <end position="427"/>
    </location>
</feature>
<dbReference type="Pfam" id="PF00617">
    <property type="entry name" value="RasGEF"/>
    <property type="match status" value="1"/>
</dbReference>
<accession>A0A8T0DTB5</accession>
<sequence length="1481" mass="164881">MLSRQSDSLEQKLDGDLLLVDASNKLLSSVPSQVDVGITPVSANVAANFVADARSLPSSSGRKGKKANLSRIRFPLSHSAFNKMLDSIFRRKKKVRLPALNFSKLYSELLVDLAYTANLLKLEHQCEANRQDTLRQLGECAHLIRGLVASGAACIQPVEVVSDDPNGSNVFTVPHRSRLVMDELSRFHDAYVRFIDWIEDLSRILESNPPSENAICGLMQQDDQPNITLIDRMCSQPVGSFAETCGASLFETVQSTALKVFEVLKLCGFTTPVHPNHLESMIRSCTQNSDCSPELSRKDSTAVSCTTASTNRENSGVGVLTDADRVLLAKLWSRFDVLDGKSKFAEPPPKPPVVPLKKSLSATSDKPMLFAGRDALSRSSSVRQHGSLLDDPELTAYLQSLASTIQLDKQSSNESCSVSSDLQTSTHTENRSGLDLNAPDMLDFPHADASDDSGVEPSSPTTIHSDSSEQPQWQIAHRSRSVSTDRVQFIGSKTPNDDLTSPIPAELPNRPLPGDGHLTDSHAIDKVLFDRTAVWMPDPTEFTGVDRTRVNDSFSVLDDHEMQENIATVAMRMQNAECGIPADALDNPLLTQASRLFPQRRLSDTPVCEGRVCSFLSDRTETRGALGSRPVCHSEVKADVKDDSELISANGRTYRRHFQRHIVIQRHKLRQIVIAPSLPDGTGPDLCRTVLTVDDPGNNSSFQNSKLSLRHEASDSTNSPLLAEKSNHNIDCMDPDNCDWDSDELSVDSSLPQPPPKPPPPKALMLRHGKRPLVRYMFRFGSTFDCPDPDVDRRLSSLLIDLFQSSWHKEESAEGPHQRSKTISYVERYAQQTPVGDLVHRSTCVQQTCTVRMVGGLEGLKTQHNRSDATHTVASADSLLAGTSPRSTDCCTDKVPFVQTTPGYESESVNVAQICRERINERTDEEISLSLPRLTDQITLQDHRHGSGCPEILGLVRADDYLVWADTDSPNEISVHAGCIDALVVYLTSFGKMSPSFYLFFETFLFTYRAFLTPESLLNRLVLRYQLFREPDHGEDAGRKPEEAPNLDQIRSKVCSSTASILVTVVSRLNGDVTPSIQRCLSEFRNLLTADKYVSLSRLLDSTIVHQLSFVGRVSQETSITASTHSVSAIDQRSDCAEDYLEFTGQVDDSLNFLQQFDQLDEDSDHSSIAHLIGITTLPKMRDKFSLRVKGVRNQKPRHSRANSEAGGSQVATPRSVSPAIIARRNSASSATLSDSNLLSFPAAKLAEQLTYLEARKYYQIKLKELLDIPSLERGEAPSVAACALHFSAVSNWATYQILKAADRDKVANRLLDLMECLHRLQNFSSYLSILCAFILIPDGLFSRKTRSRLDRVKPYMQPPYFSTYRRELEAASPPFIPYLGLMMQNLITLAQGNPLFHTDPPAQLVQQYKPEHGPIVNFWRCWKHFLIIHFIVKQEKTVAKKARYSFKPDPPILRFINDFKDSLPEVDLRRLANRLRRELT</sequence>
<feature type="compositionally biased region" description="Polar residues" evidence="3">
    <location>
        <begin position="1206"/>
        <end position="1216"/>
    </location>
</feature>
<evidence type="ECO:0000256" key="3">
    <source>
        <dbReference type="SAM" id="MobiDB-lite"/>
    </source>
</evidence>
<evidence type="ECO:0000313" key="6">
    <source>
        <dbReference type="EMBL" id="KAF8570364.1"/>
    </source>
</evidence>
<dbReference type="Gene3D" id="1.20.870.10">
    <property type="entry name" value="Son of sevenless (SoS) protein Chain: S domain 1"/>
    <property type="match status" value="1"/>
</dbReference>
<dbReference type="GO" id="GO:0005085">
    <property type="term" value="F:guanyl-nucleotide exchange factor activity"/>
    <property type="evidence" value="ECO:0007669"/>
    <property type="project" value="UniProtKB-KW"/>
</dbReference>
<evidence type="ECO:0000256" key="1">
    <source>
        <dbReference type="ARBA" id="ARBA00022658"/>
    </source>
</evidence>
<dbReference type="InterPro" id="IPR001895">
    <property type="entry name" value="RASGEF_cat_dom"/>
</dbReference>
<feature type="compositionally biased region" description="Polar residues" evidence="3">
    <location>
        <begin position="456"/>
        <end position="473"/>
    </location>
</feature>
<feature type="compositionally biased region" description="Polar residues" evidence="3">
    <location>
        <begin position="698"/>
        <end position="707"/>
    </location>
</feature>
<organism evidence="6 7">
    <name type="scientific">Paragonimus westermani</name>
    <dbReference type="NCBI Taxonomy" id="34504"/>
    <lineage>
        <taxon>Eukaryota</taxon>
        <taxon>Metazoa</taxon>
        <taxon>Spiralia</taxon>
        <taxon>Lophotrochozoa</taxon>
        <taxon>Platyhelminthes</taxon>
        <taxon>Trematoda</taxon>
        <taxon>Digenea</taxon>
        <taxon>Plagiorchiida</taxon>
        <taxon>Troglotremata</taxon>
        <taxon>Troglotrematidae</taxon>
        <taxon>Paragonimus</taxon>
    </lineage>
</organism>
<dbReference type="OrthoDB" id="25179at2759"/>
<proteinExistence type="predicted"/>
<dbReference type="CDD" id="cd06224">
    <property type="entry name" value="REM"/>
    <property type="match status" value="1"/>
</dbReference>